<evidence type="ECO:0000313" key="1">
    <source>
        <dbReference type="EMBL" id="OXA58752.1"/>
    </source>
</evidence>
<dbReference type="EMBL" id="LNIX01000003">
    <property type="protein sequence ID" value="OXA58752.1"/>
    <property type="molecule type" value="Genomic_DNA"/>
</dbReference>
<evidence type="ECO:0000313" key="2">
    <source>
        <dbReference type="Proteomes" id="UP000198287"/>
    </source>
</evidence>
<reference evidence="1 2" key="1">
    <citation type="submission" date="2015-12" db="EMBL/GenBank/DDBJ databases">
        <title>The genome of Folsomia candida.</title>
        <authorList>
            <person name="Faddeeva A."/>
            <person name="Derks M.F."/>
            <person name="Anvar Y."/>
            <person name="Smit S."/>
            <person name="Van Straalen N."/>
            <person name="Roelofs D."/>
        </authorList>
    </citation>
    <scope>NUCLEOTIDE SEQUENCE [LARGE SCALE GENOMIC DNA]</scope>
    <source>
        <strain evidence="1 2">VU population</strain>
        <tissue evidence="1">Whole body</tissue>
    </source>
</reference>
<name>A0A226EM88_FOLCA</name>
<gene>
    <name evidence="1" type="ORF">Fcan01_06755</name>
</gene>
<sequence>MSQNLTIPRQEEMSNEREIVVREIVPDFIRVMVRAQINLLKTDSTNKVEGDFDLLATDYTNKVNQDGTRTGIDEDVKVKEEFYQLVRPVIDGDIFFDTQVLTDIPMSSDEKELALEMIKAEGADGFPCGDNGWRFVWKEACLQGFGQTQ</sequence>
<accession>A0A226EM88</accession>
<proteinExistence type="predicted"/>
<organism evidence="1 2">
    <name type="scientific">Folsomia candida</name>
    <name type="common">Springtail</name>
    <dbReference type="NCBI Taxonomy" id="158441"/>
    <lineage>
        <taxon>Eukaryota</taxon>
        <taxon>Metazoa</taxon>
        <taxon>Ecdysozoa</taxon>
        <taxon>Arthropoda</taxon>
        <taxon>Hexapoda</taxon>
        <taxon>Collembola</taxon>
        <taxon>Entomobryomorpha</taxon>
        <taxon>Isotomoidea</taxon>
        <taxon>Isotomidae</taxon>
        <taxon>Proisotominae</taxon>
        <taxon>Folsomia</taxon>
    </lineage>
</organism>
<comment type="caution">
    <text evidence="1">The sequence shown here is derived from an EMBL/GenBank/DDBJ whole genome shotgun (WGS) entry which is preliminary data.</text>
</comment>
<dbReference type="Proteomes" id="UP000198287">
    <property type="component" value="Unassembled WGS sequence"/>
</dbReference>
<keyword evidence="2" id="KW-1185">Reference proteome</keyword>
<protein>
    <submittedName>
        <fullName evidence="1">Dipeptidyl peptidase family member 1</fullName>
    </submittedName>
</protein>
<dbReference type="AlphaFoldDB" id="A0A226EM88"/>